<feature type="chain" id="PRO_5044809143" evidence="2">
    <location>
        <begin position="23"/>
        <end position="102"/>
    </location>
</feature>
<comment type="caution">
    <text evidence="3">The sequence shown here is derived from an EMBL/GenBank/DDBJ whole genome shotgun (WGS) entry which is preliminary data.</text>
</comment>
<keyword evidence="4" id="KW-1185">Reference proteome</keyword>
<evidence type="ECO:0000313" key="4">
    <source>
        <dbReference type="Proteomes" id="UP001604336"/>
    </source>
</evidence>
<name>A0ABD1PP71_9LAMI</name>
<keyword evidence="2" id="KW-0732">Signal</keyword>
<dbReference type="AlphaFoldDB" id="A0ABD1PP71"/>
<accession>A0ABD1PP71</accession>
<gene>
    <name evidence="3" type="ORF">Adt_41559</name>
</gene>
<proteinExistence type="predicted"/>
<protein>
    <submittedName>
        <fullName evidence="3">Uncharacterized protein</fullName>
    </submittedName>
</protein>
<evidence type="ECO:0000313" key="3">
    <source>
        <dbReference type="EMBL" id="KAL2465708.1"/>
    </source>
</evidence>
<evidence type="ECO:0000256" key="1">
    <source>
        <dbReference type="SAM" id="MobiDB-lite"/>
    </source>
</evidence>
<feature type="region of interest" description="Disordered" evidence="1">
    <location>
        <begin position="47"/>
        <end position="102"/>
    </location>
</feature>
<dbReference type="Proteomes" id="UP001604336">
    <property type="component" value="Unassembled WGS sequence"/>
</dbReference>
<dbReference type="EMBL" id="JBFOLK010000013">
    <property type="protein sequence ID" value="KAL2465708.1"/>
    <property type="molecule type" value="Genomic_DNA"/>
</dbReference>
<evidence type="ECO:0000256" key="2">
    <source>
        <dbReference type="SAM" id="SignalP"/>
    </source>
</evidence>
<reference evidence="4" key="1">
    <citation type="submission" date="2024-07" db="EMBL/GenBank/DDBJ databases">
        <title>Two chromosome-level genome assemblies of Korean endemic species Abeliophyllum distichum and Forsythia ovata (Oleaceae).</title>
        <authorList>
            <person name="Jang H."/>
        </authorList>
    </citation>
    <scope>NUCLEOTIDE SEQUENCE [LARGE SCALE GENOMIC DNA]</scope>
</reference>
<feature type="signal peptide" evidence="2">
    <location>
        <begin position="1"/>
        <end position="22"/>
    </location>
</feature>
<sequence>MAARLTSFLTLVVMLIISGALAAQPRLPSHKKKVAMNSRVYHKYTQVSQPSKKGGVSSKSIPKAHVPASQRLKKGGELLKSIPKAHAPTIQPPKKVGNPPKS</sequence>
<organism evidence="3 4">
    <name type="scientific">Abeliophyllum distichum</name>
    <dbReference type="NCBI Taxonomy" id="126358"/>
    <lineage>
        <taxon>Eukaryota</taxon>
        <taxon>Viridiplantae</taxon>
        <taxon>Streptophyta</taxon>
        <taxon>Embryophyta</taxon>
        <taxon>Tracheophyta</taxon>
        <taxon>Spermatophyta</taxon>
        <taxon>Magnoliopsida</taxon>
        <taxon>eudicotyledons</taxon>
        <taxon>Gunneridae</taxon>
        <taxon>Pentapetalae</taxon>
        <taxon>asterids</taxon>
        <taxon>lamiids</taxon>
        <taxon>Lamiales</taxon>
        <taxon>Oleaceae</taxon>
        <taxon>Forsythieae</taxon>
        <taxon>Abeliophyllum</taxon>
    </lineage>
</organism>